<dbReference type="PANTHER" id="PTHR43788">
    <property type="entry name" value="DNA2/NAM7 HELICASE FAMILY MEMBER"/>
    <property type="match status" value="1"/>
</dbReference>
<feature type="compositionally biased region" description="Basic and acidic residues" evidence="1">
    <location>
        <begin position="515"/>
        <end position="539"/>
    </location>
</feature>
<organism evidence="3 4">
    <name type="scientific">Rhynchophorus ferrugineus</name>
    <name type="common">Red palm weevil</name>
    <name type="synonym">Curculio ferrugineus</name>
    <dbReference type="NCBI Taxonomy" id="354439"/>
    <lineage>
        <taxon>Eukaryota</taxon>
        <taxon>Metazoa</taxon>
        <taxon>Ecdysozoa</taxon>
        <taxon>Arthropoda</taxon>
        <taxon>Hexapoda</taxon>
        <taxon>Insecta</taxon>
        <taxon>Pterygota</taxon>
        <taxon>Neoptera</taxon>
        <taxon>Endopterygota</taxon>
        <taxon>Coleoptera</taxon>
        <taxon>Polyphaga</taxon>
        <taxon>Cucujiformia</taxon>
        <taxon>Curculionidae</taxon>
        <taxon>Dryophthorinae</taxon>
        <taxon>Rhynchophorus</taxon>
    </lineage>
</organism>
<dbReference type="Gene3D" id="2.60.200.20">
    <property type="match status" value="1"/>
</dbReference>
<dbReference type="AlphaFoldDB" id="A0A834HXI2"/>
<dbReference type="OrthoDB" id="2285229at2759"/>
<evidence type="ECO:0000313" key="4">
    <source>
        <dbReference type="Proteomes" id="UP000625711"/>
    </source>
</evidence>
<feature type="compositionally biased region" description="Basic and acidic residues" evidence="1">
    <location>
        <begin position="458"/>
        <end position="467"/>
    </location>
</feature>
<dbReference type="InterPro" id="IPR027417">
    <property type="entry name" value="P-loop_NTPase"/>
</dbReference>
<feature type="region of interest" description="Disordered" evidence="1">
    <location>
        <begin position="242"/>
        <end position="303"/>
    </location>
</feature>
<feature type="compositionally biased region" description="Basic and acidic residues" evidence="1">
    <location>
        <begin position="282"/>
        <end position="294"/>
    </location>
</feature>
<feature type="compositionally biased region" description="Basic and acidic residues" evidence="1">
    <location>
        <begin position="328"/>
        <end position="341"/>
    </location>
</feature>
<dbReference type="SUPFAM" id="SSF49879">
    <property type="entry name" value="SMAD/FHA domain"/>
    <property type="match status" value="1"/>
</dbReference>
<dbReference type="SUPFAM" id="SSF52540">
    <property type="entry name" value="P-loop containing nucleoside triphosphate hydrolases"/>
    <property type="match status" value="1"/>
</dbReference>
<comment type="caution">
    <text evidence="3">The sequence shown here is derived from an EMBL/GenBank/DDBJ whole genome shotgun (WGS) entry which is preliminary data.</text>
</comment>
<dbReference type="InterPro" id="IPR050534">
    <property type="entry name" value="Coronavir_polyprotein_1ab"/>
</dbReference>
<dbReference type="InterPro" id="IPR008984">
    <property type="entry name" value="SMAD_FHA_dom_sf"/>
</dbReference>
<feature type="region of interest" description="Disordered" evidence="1">
    <location>
        <begin position="445"/>
        <end position="597"/>
    </location>
</feature>
<dbReference type="InterPro" id="IPR000253">
    <property type="entry name" value="FHA_dom"/>
</dbReference>
<feature type="compositionally biased region" description="Basic and acidic residues" evidence="1">
    <location>
        <begin position="572"/>
        <end position="584"/>
    </location>
</feature>
<proteinExistence type="predicted"/>
<feature type="region of interest" description="Disordered" evidence="1">
    <location>
        <begin position="603"/>
        <end position="622"/>
    </location>
</feature>
<accession>A0A834HXI2</accession>
<dbReference type="GO" id="GO:0043139">
    <property type="term" value="F:5'-3' DNA helicase activity"/>
    <property type="evidence" value="ECO:0007669"/>
    <property type="project" value="TreeGrafter"/>
</dbReference>
<keyword evidence="4" id="KW-1185">Reference proteome</keyword>
<dbReference type="PROSITE" id="PS50006">
    <property type="entry name" value="FHA_DOMAIN"/>
    <property type="match status" value="1"/>
</dbReference>
<protein>
    <recommendedName>
        <fullName evidence="2">FHA domain-containing protein</fullName>
    </recommendedName>
</protein>
<reference evidence="3" key="1">
    <citation type="submission" date="2020-08" db="EMBL/GenBank/DDBJ databases">
        <title>Genome sequencing and assembly of the red palm weevil Rhynchophorus ferrugineus.</title>
        <authorList>
            <person name="Dias G.B."/>
            <person name="Bergman C.M."/>
            <person name="Manee M."/>
        </authorList>
    </citation>
    <scope>NUCLEOTIDE SEQUENCE</scope>
    <source>
        <strain evidence="3">AA-2017</strain>
        <tissue evidence="3">Whole larva</tissue>
    </source>
</reference>
<dbReference type="EMBL" id="JAACXV010014286">
    <property type="protein sequence ID" value="KAF7268958.1"/>
    <property type="molecule type" value="Genomic_DNA"/>
</dbReference>
<evidence type="ECO:0000259" key="2">
    <source>
        <dbReference type="PROSITE" id="PS50006"/>
    </source>
</evidence>
<evidence type="ECO:0000256" key="1">
    <source>
        <dbReference type="SAM" id="MobiDB-lite"/>
    </source>
</evidence>
<dbReference type="InterPro" id="IPR041677">
    <property type="entry name" value="DNA2/NAM7_AAA_11"/>
</dbReference>
<evidence type="ECO:0000313" key="3">
    <source>
        <dbReference type="EMBL" id="KAF7268958.1"/>
    </source>
</evidence>
<dbReference type="SMART" id="SM00240">
    <property type="entry name" value="FHA"/>
    <property type="match status" value="1"/>
</dbReference>
<feature type="region of interest" description="Disordered" evidence="1">
    <location>
        <begin position="328"/>
        <end position="355"/>
    </location>
</feature>
<sequence length="1180" mass="132835">MSMPRVKWFLKQLHTNKLFEIDPSDCVVGRSLTAQVILNSAKSSRTHSSFVVNLDGHLLLQDLSSANGTFVNGVKLDIYKRHKVRPGDIIGFGISNLSLSEDDKDRCVFFEVIKKIPVILVSSTCDDIKTEEPDVIDLLDSPDEDDNSAQCYLKQGEINPDDLKIIKEPTNTVSTNGVLHQNDSTASKKLKSSASLDISQEEEDNLLNFNAGSNQGVSTTTLQKSNVYEVIPELEFVENVNSNKSTKPVASDNVKTGDGLQETVTNSNQEKRKHSSFSDSSHAPRTDKEREKMGTKKHKIDINQDSVLEISSTNNKSHKILNIVCEDKPSDVNDSSSKDNQDISAEEMGNKSAKNSFSTIQDASVIIDITDDNEEDFSSSQIFQMSEMVKTEVQDDNFQKIKMELAEMDFCDQEFLLNLEPINLENDAELSGFENTQDIRAYLEGDSSNQAPVYSDGVRSRNGDRDSGFSVGDEGLFENSINEKSAAPRKNRKAILTEPHQEIKTTKKPAAASKRNSETNENGKNKRKKVQESPSEKNKTTATPKLLVHCGSKTIENELKKRRSRSGSRTSVEIDRAAKESIKGERRRKLKQLEESKPKGYNERGMEERVMSPVKVVPQSKSNRDKYELKPIDLPKITKNNNYNLRKDGGENVNAEQPKSILPEFPKQVENSYNTRNSKENNDSTAFVIPKVPDNKPRGVLSRTRVNETHPSHTHAIADSAYIANSFSSRLMHPNTGRNSERGPPARRLKAYNTDDIIHKIIHWFPKWLIEQMEVSTNPPINEPPAKKIPLHFRNFEQYYDVFSKLILLEKWHYISKGHSIETARKTQIRHLRVNNNLLYIDCVYYITETELRKGSHYKSDDFLLIEYKTKDSAHNYLSLNFGFVQRFRRTEVSQKDLNNVPVSELCSGTPHSCIELTIVLPHQADKRVENRGFALLKLAANIGGYLKQIKAVKCLADSPLCKMILYPRVEDYKVASVSQHELAVPNHLNPQQKQIVLEASNVCVGNSSGIYCIKGPPGTGKTSVIINIVYQVLMSSYVQHPTEEPPRILVAAPSNTAVDNLLSKLVARKHSLVTECKKLKGKIKLIRVGPESSMSSEGILYSLTSLARKHLLFKNQDVAQFKEAKDRKENMTDFAKKYFGRNFNQELKVCEEILIKNSNIICTTLNSCVNGKLIDAVDR</sequence>
<name>A0A834HXI2_RHYFE</name>
<dbReference type="Proteomes" id="UP000625711">
    <property type="component" value="Unassembled WGS sequence"/>
</dbReference>
<gene>
    <name evidence="3" type="ORF">GWI33_017987</name>
</gene>
<feature type="domain" description="FHA" evidence="2">
    <location>
        <begin position="26"/>
        <end position="76"/>
    </location>
</feature>
<dbReference type="Gene3D" id="3.40.50.300">
    <property type="entry name" value="P-loop containing nucleotide triphosphate hydrolases"/>
    <property type="match status" value="1"/>
</dbReference>
<dbReference type="Pfam" id="PF13086">
    <property type="entry name" value="AAA_11"/>
    <property type="match status" value="1"/>
</dbReference>
<dbReference type="Pfam" id="PF00498">
    <property type="entry name" value="FHA"/>
    <property type="match status" value="1"/>
</dbReference>
<dbReference type="CDD" id="cd00060">
    <property type="entry name" value="FHA"/>
    <property type="match status" value="1"/>
</dbReference>
<dbReference type="PANTHER" id="PTHR43788:SF8">
    <property type="entry name" value="DNA-BINDING PROTEIN SMUBP-2"/>
    <property type="match status" value="1"/>
</dbReference>